<dbReference type="AlphaFoldDB" id="A0A8J4A8F5"/>
<proteinExistence type="predicted"/>
<comment type="caution">
    <text evidence="1">The sequence shown here is derived from an EMBL/GenBank/DDBJ whole genome shotgun (WGS) entry which is preliminary data.</text>
</comment>
<name>A0A8J4A8F5_9ACTN</name>
<dbReference type="EMBL" id="BOPH01000145">
    <property type="protein sequence ID" value="GIJ74856.1"/>
    <property type="molecule type" value="Genomic_DNA"/>
</dbReference>
<dbReference type="Proteomes" id="UP000635606">
    <property type="component" value="Unassembled WGS sequence"/>
</dbReference>
<evidence type="ECO:0000313" key="1">
    <source>
        <dbReference type="EMBL" id="GIJ74856.1"/>
    </source>
</evidence>
<sequence length="98" mass="10477">MLPPRCKGVAGLNGSLRYPEGSPMTDVVIRSLAPGEKELFESLPDPGLVGFAAFGDTYIAMAAAGEYRPEWTWTGSTSPTPTPRCDCFARRRCAPGTP</sequence>
<organism evidence="1 2">
    <name type="scientific">Virgisporangium ochraceum</name>
    <dbReference type="NCBI Taxonomy" id="65505"/>
    <lineage>
        <taxon>Bacteria</taxon>
        <taxon>Bacillati</taxon>
        <taxon>Actinomycetota</taxon>
        <taxon>Actinomycetes</taxon>
        <taxon>Micromonosporales</taxon>
        <taxon>Micromonosporaceae</taxon>
        <taxon>Virgisporangium</taxon>
    </lineage>
</organism>
<evidence type="ECO:0000313" key="2">
    <source>
        <dbReference type="Proteomes" id="UP000635606"/>
    </source>
</evidence>
<keyword evidence="2" id="KW-1185">Reference proteome</keyword>
<gene>
    <name evidence="1" type="ORF">Voc01_097730</name>
</gene>
<reference evidence="1" key="1">
    <citation type="submission" date="2021-01" db="EMBL/GenBank/DDBJ databases">
        <title>Whole genome shotgun sequence of Virgisporangium ochraceum NBRC 16418.</title>
        <authorList>
            <person name="Komaki H."/>
            <person name="Tamura T."/>
        </authorList>
    </citation>
    <scope>NUCLEOTIDE SEQUENCE</scope>
    <source>
        <strain evidence="1">NBRC 16418</strain>
    </source>
</reference>
<accession>A0A8J4A8F5</accession>
<protein>
    <submittedName>
        <fullName evidence="1">Uncharacterized protein</fullName>
    </submittedName>
</protein>